<reference evidence="2 3" key="1">
    <citation type="journal article" date="2015" name="Genome Announc.">
        <title>Expanding the biotechnology potential of lactobacilli through comparative genomics of 213 strains and associated genera.</title>
        <authorList>
            <person name="Sun Z."/>
            <person name="Harris H.M."/>
            <person name="McCann A."/>
            <person name="Guo C."/>
            <person name="Argimon S."/>
            <person name="Zhang W."/>
            <person name="Yang X."/>
            <person name="Jeffery I.B."/>
            <person name="Cooney J.C."/>
            <person name="Kagawa T.F."/>
            <person name="Liu W."/>
            <person name="Song Y."/>
            <person name="Salvetti E."/>
            <person name="Wrobel A."/>
            <person name="Rasinkangas P."/>
            <person name="Parkhill J."/>
            <person name="Rea M.C."/>
            <person name="O'Sullivan O."/>
            <person name="Ritari J."/>
            <person name="Douillard F.P."/>
            <person name="Paul Ross R."/>
            <person name="Yang R."/>
            <person name="Briner A.E."/>
            <person name="Felis G.E."/>
            <person name="de Vos W.M."/>
            <person name="Barrangou R."/>
            <person name="Klaenhammer T.R."/>
            <person name="Caufield P.W."/>
            <person name="Cui Y."/>
            <person name="Zhang H."/>
            <person name="O'Toole P.W."/>
        </authorList>
    </citation>
    <scope>NUCLEOTIDE SEQUENCE [LARGE SCALE GENOMIC DNA]</scope>
    <source>
        <strain evidence="2 3">DSM 14792</strain>
    </source>
</reference>
<dbReference type="Gene3D" id="3.40.630.30">
    <property type="match status" value="1"/>
</dbReference>
<dbReference type="AlphaFoldDB" id="A0A0R2GVT1"/>
<dbReference type="GO" id="GO:0016747">
    <property type="term" value="F:acyltransferase activity, transferring groups other than amino-acyl groups"/>
    <property type="evidence" value="ECO:0007669"/>
    <property type="project" value="InterPro"/>
</dbReference>
<evidence type="ECO:0000313" key="3">
    <source>
        <dbReference type="Proteomes" id="UP000051639"/>
    </source>
</evidence>
<dbReference type="PATRIC" id="fig|148604.4.peg.107"/>
<feature type="domain" description="N-acetyltransferase" evidence="1">
    <location>
        <begin position="4"/>
        <end position="94"/>
    </location>
</feature>
<keyword evidence="3" id="KW-1185">Reference proteome</keyword>
<sequence>MTTENGDLVGYFSLAMGQAEIEIKTDEGTVKEIKPFVNLAYFAIDRRYHHHHLGRLLLGEFLKICAVLRYFTGVQLIQLESVDDAVGFYQTMGFQLQNEDVTPEKLQAYGNDTSKMSFPMYLTIETAMNKGYLPDYDIFGPRLI</sequence>
<name>A0A0R2GVT1_9LACO</name>
<protein>
    <recommendedName>
        <fullName evidence="1">N-acetyltransferase domain-containing protein</fullName>
    </recommendedName>
</protein>
<evidence type="ECO:0000259" key="1">
    <source>
        <dbReference type="Pfam" id="PF00583"/>
    </source>
</evidence>
<evidence type="ECO:0000313" key="2">
    <source>
        <dbReference type="EMBL" id="KRN44680.1"/>
    </source>
</evidence>
<proteinExistence type="predicted"/>
<dbReference type="Proteomes" id="UP000051639">
    <property type="component" value="Unassembled WGS sequence"/>
</dbReference>
<dbReference type="InterPro" id="IPR016181">
    <property type="entry name" value="Acyl_CoA_acyltransferase"/>
</dbReference>
<accession>A0A0R2GVT1</accession>
<dbReference type="InterPro" id="IPR000182">
    <property type="entry name" value="GNAT_dom"/>
</dbReference>
<organism evidence="2 3">
    <name type="scientific">Limosilactobacillus ingluviei</name>
    <dbReference type="NCBI Taxonomy" id="148604"/>
    <lineage>
        <taxon>Bacteria</taxon>
        <taxon>Bacillati</taxon>
        <taxon>Bacillota</taxon>
        <taxon>Bacilli</taxon>
        <taxon>Lactobacillales</taxon>
        <taxon>Lactobacillaceae</taxon>
        <taxon>Limosilactobacillus</taxon>
    </lineage>
</organism>
<dbReference type="SUPFAM" id="SSF55729">
    <property type="entry name" value="Acyl-CoA N-acyltransferases (Nat)"/>
    <property type="match status" value="1"/>
</dbReference>
<dbReference type="EMBL" id="JQBA01000010">
    <property type="protein sequence ID" value="KRN44680.1"/>
    <property type="molecule type" value="Genomic_DNA"/>
</dbReference>
<gene>
    <name evidence="2" type="ORF">IV41_GL000108</name>
</gene>
<dbReference type="Pfam" id="PF00583">
    <property type="entry name" value="Acetyltransf_1"/>
    <property type="match status" value="1"/>
</dbReference>
<comment type="caution">
    <text evidence="2">The sequence shown here is derived from an EMBL/GenBank/DDBJ whole genome shotgun (WGS) entry which is preliminary data.</text>
</comment>